<protein>
    <submittedName>
        <fullName evidence="1">Uncharacterized protein</fullName>
    </submittedName>
</protein>
<sequence>MKDLGVGGGAEVFVEPEAIAIGLFCFIFHLHPNGLSAGTDCTAGIIDTAKLSPPRKLFVFYLVNTCLGEKGEWGITLQGVDRDGL</sequence>
<dbReference type="AlphaFoldDB" id="A0A8X6WUI2"/>
<proteinExistence type="predicted"/>
<dbReference type="Proteomes" id="UP000886998">
    <property type="component" value="Unassembled WGS sequence"/>
</dbReference>
<name>A0A8X6WUI2_9ARAC</name>
<evidence type="ECO:0000313" key="2">
    <source>
        <dbReference type="Proteomes" id="UP000886998"/>
    </source>
</evidence>
<reference evidence="1" key="1">
    <citation type="submission" date="2020-08" db="EMBL/GenBank/DDBJ databases">
        <title>Multicomponent nature underlies the extraordinary mechanical properties of spider dragline silk.</title>
        <authorList>
            <person name="Kono N."/>
            <person name="Nakamura H."/>
            <person name="Mori M."/>
            <person name="Yoshida Y."/>
            <person name="Ohtoshi R."/>
            <person name="Malay A.D."/>
            <person name="Moran D.A.P."/>
            <person name="Tomita M."/>
            <person name="Numata K."/>
            <person name="Arakawa K."/>
        </authorList>
    </citation>
    <scope>NUCLEOTIDE SEQUENCE</scope>
</reference>
<accession>A0A8X6WUI2</accession>
<evidence type="ECO:0000313" key="1">
    <source>
        <dbReference type="EMBL" id="GFY41005.1"/>
    </source>
</evidence>
<organism evidence="1 2">
    <name type="scientific">Trichonephila inaurata madagascariensis</name>
    <dbReference type="NCBI Taxonomy" id="2747483"/>
    <lineage>
        <taxon>Eukaryota</taxon>
        <taxon>Metazoa</taxon>
        <taxon>Ecdysozoa</taxon>
        <taxon>Arthropoda</taxon>
        <taxon>Chelicerata</taxon>
        <taxon>Arachnida</taxon>
        <taxon>Araneae</taxon>
        <taxon>Araneomorphae</taxon>
        <taxon>Entelegynae</taxon>
        <taxon>Araneoidea</taxon>
        <taxon>Nephilidae</taxon>
        <taxon>Trichonephila</taxon>
        <taxon>Trichonephila inaurata</taxon>
    </lineage>
</organism>
<keyword evidence="2" id="KW-1185">Reference proteome</keyword>
<comment type="caution">
    <text evidence="1">The sequence shown here is derived from an EMBL/GenBank/DDBJ whole genome shotgun (WGS) entry which is preliminary data.</text>
</comment>
<gene>
    <name evidence="1" type="ORF">TNIN_262601</name>
</gene>
<dbReference type="EMBL" id="BMAV01002222">
    <property type="protein sequence ID" value="GFY41005.1"/>
    <property type="molecule type" value="Genomic_DNA"/>
</dbReference>